<evidence type="ECO:0000313" key="2">
    <source>
        <dbReference type="Proteomes" id="UP000293142"/>
    </source>
</evidence>
<comment type="caution">
    <text evidence="1">The sequence shown here is derived from an EMBL/GenBank/DDBJ whole genome shotgun (WGS) entry which is preliminary data.</text>
</comment>
<dbReference type="AlphaFoldDB" id="A0A4Q9DV57"/>
<sequence length="148" mass="17569">MRRAKQELTQADVSKLWDEETCLLHLEKEKLNLAWLLFRLLFPSNSHRTKLYCPNRTEHPTDRMIRLGYSEFDHTLVLAVLRSWIDLEEKHFDLTSAWDEASDETGDYRCIVTSHRFLCPVLLVRTLIKFLIQFSKHIQYLGESYKVG</sequence>
<keyword evidence="2" id="KW-1185">Reference proteome</keyword>
<dbReference type="EMBL" id="SIRE01000004">
    <property type="protein sequence ID" value="TBL80879.1"/>
    <property type="molecule type" value="Genomic_DNA"/>
</dbReference>
<proteinExistence type="predicted"/>
<accession>A0A4Q9DV57</accession>
<organism evidence="1 2">
    <name type="scientific">Paenibacillus thalictri</name>
    <dbReference type="NCBI Taxonomy" id="2527873"/>
    <lineage>
        <taxon>Bacteria</taxon>
        <taxon>Bacillati</taxon>
        <taxon>Bacillota</taxon>
        <taxon>Bacilli</taxon>
        <taxon>Bacillales</taxon>
        <taxon>Paenibacillaceae</taxon>
        <taxon>Paenibacillus</taxon>
    </lineage>
</organism>
<reference evidence="1 2" key="1">
    <citation type="submission" date="2019-02" db="EMBL/GenBank/DDBJ databases">
        <title>Paenibacillus sp. nov., isolated from surface-sterilized tissue of Thalictrum simplex L.</title>
        <authorList>
            <person name="Tuo L."/>
        </authorList>
    </citation>
    <scope>NUCLEOTIDE SEQUENCE [LARGE SCALE GENOMIC DNA]</scope>
    <source>
        <strain evidence="1 2">N2SHLJ1</strain>
    </source>
</reference>
<dbReference type="Proteomes" id="UP000293142">
    <property type="component" value="Unassembled WGS sequence"/>
</dbReference>
<dbReference type="RefSeq" id="WP_131012483.1">
    <property type="nucleotide sequence ID" value="NZ_SIRE01000004.1"/>
</dbReference>
<name>A0A4Q9DV57_9BACL</name>
<protein>
    <submittedName>
        <fullName evidence="1">Uncharacterized protein</fullName>
    </submittedName>
</protein>
<gene>
    <name evidence="1" type="ORF">EYB31_06585</name>
</gene>
<evidence type="ECO:0000313" key="1">
    <source>
        <dbReference type="EMBL" id="TBL80879.1"/>
    </source>
</evidence>